<feature type="domain" description="Phosphoribosyltransferase" evidence="12">
    <location>
        <begin position="45"/>
        <end position="154"/>
    </location>
</feature>
<dbReference type="NCBIfam" id="TIGR01090">
    <property type="entry name" value="apt"/>
    <property type="match status" value="1"/>
</dbReference>
<evidence type="ECO:0000256" key="2">
    <source>
        <dbReference type="ARBA" id="ARBA00003968"/>
    </source>
</evidence>
<comment type="subcellular location">
    <subcellularLocation>
        <location evidence="3 11">Cytoplasm</location>
    </subcellularLocation>
</comment>
<dbReference type="InterPro" id="IPR029057">
    <property type="entry name" value="PRTase-like"/>
</dbReference>
<evidence type="ECO:0000256" key="4">
    <source>
        <dbReference type="ARBA" id="ARBA00004659"/>
    </source>
</evidence>
<evidence type="ECO:0000256" key="5">
    <source>
        <dbReference type="ARBA" id="ARBA00008391"/>
    </source>
</evidence>
<dbReference type="CDD" id="cd06223">
    <property type="entry name" value="PRTases_typeI"/>
    <property type="match status" value="1"/>
</dbReference>
<dbReference type="Pfam" id="PF00156">
    <property type="entry name" value="Pribosyltran"/>
    <property type="match status" value="1"/>
</dbReference>
<dbReference type="PANTHER" id="PTHR32315:SF3">
    <property type="entry name" value="ADENINE PHOSPHORIBOSYLTRANSFERASE"/>
    <property type="match status" value="1"/>
</dbReference>
<evidence type="ECO:0000256" key="9">
    <source>
        <dbReference type="ARBA" id="ARBA00022679"/>
    </source>
</evidence>
<keyword evidence="9 11" id="KW-0808">Transferase</keyword>
<evidence type="ECO:0000256" key="1">
    <source>
        <dbReference type="ARBA" id="ARBA00000868"/>
    </source>
</evidence>
<sequence length="176" mass="19181">MSASAPVDLRNWIRDIPDFPKPGIQFKDITPLLGHAEAFRTSIDLLEAEFRHKGIEVIAAAEARGFIFGAPLAMKMNAGFVPIRKPGKLPYATIAQEYALEYGNDRLEVHSDALAPGRRVLLIDDVLATGGTMCACRDLVRSTGADLVACAFVIELSFLGGRSKLEPCEIFSLVTY</sequence>
<evidence type="ECO:0000313" key="13">
    <source>
        <dbReference type="EMBL" id="MDG3003411.1"/>
    </source>
</evidence>
<dbReference type="PANTHER" id="PTHR32315">
    <property type="entry name" value="ADENINE PHOSPHORIBOSYLTRANSFERASE"/>
    <property type="match status" value="1"/>
</dbReference>
<comment type="similarity">
    <text evidence="5 11">Belongs to the purine/pyrimidine phosphoribosyltransferase family.</text>
</comment>
<comment type="pathway">
    <text evidence="4 11">Purine metabolism; AMP biosynthesis via salvage pathway; AMP from adenine: step 1/1.</text>
</comment>
<dbReference type="InterPro" id="IPR005764">
    <property type="entry name" value="Ade_phspho_trans"/>
</dbReference>
<dbReference type="NCBIfam" id="NF002634">
    <property type="entry name" value="PRK02304.1-3"/>
    <property type="match status" value="1"/>
</dbReference>
<keyword evidence="14" id="KW-1185">Reference proteome</keyword>
<keyword evidence="8 11" id="KW-0328">Glycosyltransferase</keyword>
<dbReference type="NCBIfam" id="NF002636">
    <property type="entry name" value="PRK02304.1-5"/>
    <property type="match status" value="1"/>
</dbReference>
<evidence type="ECO:0000313" key="14">
    <source>
        <dbReference type="Proteomes" id="UP001216907"/>
    </source>
</evidence>
<dbReference type="Gene3D" id="3.40.50.2020">
    <property type="match status" value="1"/>
</dbReference>
<dbReference type="GO" id="GO:0003999">
    <property type="term" value="F:adenine phosphoribosyltransferase activity"/>
    <property type="evidence" value="ECO:0007669"/>
    <property type="project" value="UniProtKB-EC"/>
</dbReference>
<dbReference type="EC" id="2.4.2.7" evidence="6 11"/>
<evidence type="ECO:0000256" key="6">
    <source>
        <dbReference type="ARBA" id="ARBA00011893"/>
    </source>
</evidence>
<dbReference type="InterPro" id="IPR050054">
    <property type="entry name" value="UPRTase/APRTase"/>
</dbReference>
<keyword evidence="10 11" id="KW-0660">Purine salvage</keyword>
<evidence type="ECO:0000256" key="8">
    <source>
        <dbReference type="ARBA" id="ARBA00022676"/>
    </source>
</evidence>
<evidence type="ECO:0000256" key="3">
    <source>
        <dbReference type="ARBA" id="ARBA00004496"/>
    </source>
</evidence>
<keyword evidence="7 11" id="KW-0963">Cytoplasm</keyword>
<dbReference type="InterPro" id="IPR000836">
    <property type="entry name" value="PRTase_dom"/>
</dbReference>
<comment type="function">
    <text evidence="2 11">Catalyzes a salvage reaction resulting in the formation of AMP, that is energically less costly than de novo synthesis.</text>
</comment>
<evidence type="ECO:0000256" key="11">
    <source>
        <dbReference type="HAMAP-Rule" id="MF_00004"/>
    </source>
</evidence>
<dbReference type="Proteomes" id="UP001216907">
    <property type="component" value="Unassembled WGS sequence"/>
</dbReference>
<protein>
    <recommendedName>
        <fullName evidence="6 11">Adenine phosphoribosyltransferase</fullName>
        <shortName evidence="11">APRT</shortName>
        <ecNumber evidence="6 11">2.4.2.7</ecNumber>
    </recommendedName>
</protein>
<comment type="caution">
    <text evidence="13">The sequence shown here is derived from an EMBL/GenBank/DDBJ whole genome shotgun (WGS) entry which is preliminary data.</text>
</comment>
<dbReference type="SUPFAM" id="SSF53271">
    <property type="entry name" value="PRTase-like"/>
    <property type="match status" value="1"/>
</dbReference>
<organism evidence="13 14">
    <name type="scientific">Paludisphaera mucosa</name>
    <dbReference type="NCBI Taxonomy" id="3030827"/>
    <lineage>
        <taxon>Bacteria</taxon>
        <taxon>Pseudomonadati</taxon>
        <taxon>Planctomycetota</taxon>
        <taxon>Planctomycetia</taxon>
        <taxon>Isosphaerales</taxon>
        <taxon>Isosphaeraceae</taxon>
        <taxon>Paludisphaera</taxon>
    </lineage>
</organism>
<evidence type="ECO:0000256" key="7">
    <source>
        <dbReference type="ARBA" id="ARBA00022490"/>
    </source>
</evidence>
<dbReference type="EMBL" id="JARRAG010000001">
    <property type="protein sequence ID" value="MDG3003411.1"/>
    <property type="molecule type" value="Genomic_DNA"/>
</dbReference>
<proteinExistence type="inferred from homology"/>
<evidence type="ECO:0000256" key="10">
    <source>
        <dbReference type="ARBA" id="ARBA00022726"/>
    </source>
</evidence>
<evidence type="ECO:0000259" key="12">
    <source>
        <dbReference type="Pfam" id="PF00156"/>
    </source>
</evidence>
<dbReference type="HAMAP" id="MF_00004">
    <property type="entry name" value="Aden_phosphoribosyltr"/>
    <property type="match status" value="1"/>
</dbReference>
<dbReference type="RefSeq" id="WP_277859762.1">
    <property type="nucleotide sequence ID" value="NZ_JARRAG010000001.1"/>
</dbReference>
<reference evidence="13 14" key="1">
    <citation type="submission" date="2023-03" db="EMBL/GenBank/DDBJ databases">
        <title>Paludisphaera mucosa sp. nov. a novel planctomycete from northern fen.</title>
        <authorList>
            <person name="Ivanova A."/>
        </authorList>
    </citation>
    <scope>NUCLEOTIDE SEQUENCE [LARGE SCALE GENOMIC DNA]</scope>
    <source>
        <strain evidence="13 14">Pla2</strain>
    </source>
</reference>
<accession>A0ABT6F745</accession>
<comment type="catalytic activity">
    <reaction evidence="1 11">
        <text>AMP + diphosphate = 5-phospho-alpha-D-ribose 1-diphosphate + adenine</text>
        <dbReference type="Rhea" id="RHEA:16609"/>
        <dbReference type="ChEBI" id="CHEBI:16708"/>
        <dbReference type="ChEBI" id="CHEBI:33019"/>
        <dbReference type="ChEBI" id="CHEBI:58017"/>
        <dbReference type="ChEBI" id="CHEBI:456215"/>
        <dbReference type="EC" id="2.4.2.7"/>
    </reaction>
</comment>
<comment type="subunit">
    <text evidence="11">Homodimer.</text>
</comment>
<gene>
    <name evidence="11" type="primary">apt</name>
    <name evidence="13" type="ORF">PZE19_06510</name>
</gene>
<name>A0ABT6F745_9BACT</name>